<evidence type="ECO:0000313" key="10">
    <source>
        <dbReference type="Proteomes" id="UP001446871"/>
    </source>
</evidence>
<dbReference type="Proteomes" id="UP001446871">
    <property type="component" value="Unassembled WGS sequence"/>
</dbReference>
<dbReference type="EC" id="3.1.6.1" evidence="5"/>
<reference evidence="9 10" key="1">
    <citation type="submission" date="2023-01" db="EMBL/GenBank/DDBJ databases">
        <title>Analysis of 21 Apiospora genomes using comparative genomics revels a genus with tremendous synthesis potential of carbohydrate active enzymes and secondary metabolites.</title>
        <authorList>
            <person name="Sorensen T."/>
        </authorList>
    </citation>
    <scope>NUCLEOTIDE SEQUENCE [LARGE SCALE GENOMIC DNA]</scope>
    <source>
        <strain evidence="9 10">CBS 83171</strain>
    </source>
</reference>
<evidence type="ECO:0000256" key="3">
    <source>
        <dbReference type="ARBA" id="ARBA00022801"/>
    </source>
</evidence>
<dbReference type="EMBL" id="JAQQWM010000009">
    <property type="protein sequence ID" value="KAK8046031.1"/>
    <property type="molecule type" value="Genomic_DNA"/>
</dbReference>
<dbReference type="InterPro" id="IPR012083">
    <property type="entry name" value="Arylsulfatase"/>
</dbReference>
<dbReference type="CDD" id="cd16147">
    <property type="entry name" value="G6S"/>
    <property type="match status" value="1"/>
</dbReference>
<feature type="domain" description="Sulfatase N-terminal" evidence="8">
    <location>
        <begin position="51"/>
        <end position="411"/>
    </location>
</feature>
<protein>
    <recommendedName>
        <fullName evidence="5">Arylsulfatase</fullName>
        <shortName evidence="5">AS</shortName>
        <ecNumber evidence="5">3.1.6.1</ecNumber>
    </recommendedName>
    <alternativeName>
        <fullName evidence="5">Aryl-sulfate sulphohydrolase</fullName>
    </alternativeName>
</protein>
<gene>
    <name evidence="9" type="ORF">PG996_014095</name>
</gene>
<evidence type="ECO:0000256" key="1">
    <source>
        <dbReference type="ARBA" id="ARBA00008779"/>
    </source>
</evidence>
<proteinExistence type="inferred from homology"/>
<evidence type="ECO:0000256" key="4">
    <source>
        <dbReference type="ARBA" id="ARBA00023180"/>
    </source>
</evidence>
<feature type="chain" id="PRO_5047326765" description="Arylsulfatase" evidence="7">
    <location>
        <begin position="18"/>
        <end position="623"/>
    </location>
</feature>
<keyword evidence="4" id="KW-0325">Glycoprotein</keyword>
<name>A0ABR1THB7_9PEZI</name>
<feature type="compositionally biased region" description="Polar residues" evidence="6">
    <location>
        <begin position="281"/>
        <end position="294"/>
    </location>
</feature>
<evidence type="ECO:0000256" key="7">
    <source>
        <dbReference type="SAM" id="SignalP"/>
    </source>
</evidence>
<evidence type="ECO:0000313" key="9">
    <source>
        <dbReference type="EMBL" id="KAK8046031.1"/>
    </source>
</evidence>
<dbReference type="PIRSF" id="PIRSF000972">
    <property type="entry name" value="Arylsulf_plant"/>
    <property type="match status" value="1"/>
</dbReference>
<evidence type="ECO:0000256" key="6">
    <source>
        <dbReference type="SAM" id="MobiDB-lite"/>
    </source>
</evidence>
<keyword evidence="3 5" id="KW-0378">Hydrolase</keyword>
<dbReference type="PANTHER" id="PTHR43108:SF8">
    <property type="entry name" value="SD21168P"/>
    <property type="match status" value="1"/>
</dbReference>
<comment type="caution">
    <text evidence="9">The sequence shown here is derived from an EMBL/GenBank/DDBJ whole genome shotgun (WGS) entry which is preliminary data.</text>
</comment>
<evidence type="ECO:0000259" key="8">
    <source>
        <dbReference type="Pfam" id="PF00884"/>
    </source>
</evidence>
<comment type="similarity">
    <text evidence="1 5">Belongs to the sulfatase family.</text>
</comment>
<dbReference type="Gene3D" id="3.40.720.10">
    <property type="entry name" value="Alkaline Phosphatase, subunit A"/>
    <property type="match status" value="1"/>
</dbReference>
<keyword evidence="2 7" id="KW-0732">Signal</keyword>
<dbReference type="InterPro" id="IPR024607">
    <property type="entry name" value="Sulfatase_CS"/>
</dbReference>
<dbReference type="Pfam" id="PF00884">
    <property type="entry name" value="Sulfatase"/>
    <property type="match status" value="1"/>
</dbReference>
<dbReference type="PROSITE" id="PS00523">
    <property type="entry name" value="SULFATASE_1"/>
    <property type="match status" value="1"/>
</dbReference>
<dbReference type="InterPro" id="IPR000917">
    <property type="entry name" value="Sulfatase_N"/>
</dbReference>
<comment type="catalytic activity">
    <reaction evidence="5">
        <text>an aryl sulfate + H2O = a phenol + sulfate + H(+)</text>
        <dbReference type="Rhea" id="RHEA:17261"/>
        <dbReference type="ChEBI" id="CHEBI:15377"/>
        <dbReference type="ChEBI" id="CHEBI:15378"/>
        <dbReference type="ChEBI" id="CHEBI:16189"/>
        <dbReference type="ChEBI" id="CHEBI:33853"/>
        <dbReference type="ChEBI" id="CHEBI:140317"/>
        <dbReference type="EC" id="3.1.6.1"/>
    </reaction>
</comment>
<feature type="region of interest" description="Disordered" evidence="6">
    <location>
        <begin position="278"/>
        <end position="298"/>
    </location>
</feature>
<accession>A0ABR1THB7</accession>
<sequence length="623" mass="70515">MMRKTILLSAATAVAVAQILVSGNDYDRYHDQALLHQLSHIGPEKQSASRPNIVLILTDDQDLHMDSIDYMPYVKEHLINHGTFYKKHFCTTALCCPSRATLMTGKAAHNTNVTNVVPPYGGYPKFVRQGLNDKYLPIWLQDAGYNTYYTGKLFNAHSVDNYHRPYAAGWTASDFLLDPFTYWYMNSTYQRNTDAPVSYEGRHSVEIVTEKALGLLGDAIAACDRDGNPFFLGIAPVAPHANIWSPNFAHGGHSDIRDVEFTPPVPMERHKDLFAGVTVPRTPNFNPERQSSGASWIRSLPRQTPENVEYNDHFYRQRLRALQGVDELVDAVVKKLEKNGLLDSTYIFYTTDNGYHIGQHRLQPAKQCSFEEDINIPLIVRGPGVTAGAVETNLVTTHTDIAPTFLSIAGAPLRSDFDGLAIPLSAEAKVETEKDRHEHVAVEHWGFASNEGRLFDGYKRLYLNNTYKALRVAGDKYNLHYQVWCSNERELYDLNTDPGQMINLLDPDEEKNRKTAPSAKIMDGVPLRKMTSRLDSLLFVLKSCRAETCIRPWEALHPDGDVRNLADALSSRWDRFYEARERSIRFDRCETGFILDAEGPQFGDGDEEVEEALRNQAAWHEWT</sequence>
<dbReference type="PANTHER" id="PTHR43108">
    <property type="entry name" value="N-ACETYLGLUCOSAMINE-6-SULFATASE FAMILY MEMBER"/>
    <property type="match status" value="1"/>
</dbReference>
<dbReference type="InterPro" id="IPR017850">
    <property type="entry name" value="Alkaline_phosphatase_core_sf"/>
</dbReference>
<keyword evidence="10" id="KW-1185">Reference proteome</keyword>
<evidence type="ECO:0000256" key="5">
    <source>
        <dbReference type="PIRNR" id="PIRNR000972"/>
    </source>
</evidence>
<evidence type="ECO:0000256" key="2">
    <source>
        <dbReference type="ARBA" id="ARBA00022729"/>
    </source>
</evidence>
<dbReference type="SUPFAM" id="SSF53649">
    <property type="entry name" value="Alkaline phosphatase-like"/>
    <property type="match status" value="1"/>
</dbReference>
<feature type="signal peptide" evidence="7">
    <location>
        <begin position="1"/>
        <end position="17"/>
    </location>
</feature>
<organism evidence="9 10">
    <name type="scientific">Apiospora saccharicola</name>
    <dbReference type="NCBI Taxonomy" id="335842"/>
    <lineage>
        <taxon>Eukaryota</taxon>
        <taxon>Fungi</taxon>
        <taxon>Dikarya</taxon>
        <taxon>Ascomycota</taxon>
        <taxon>Pezizomycotina</taxon>
        <taxon>Sordariomycetes</taxon>
        <taxon>Xylariomycetidae</taxon>
        <taxon>Amphisphaeriales</taxon>
        <taxon>Apiosporaceae</taxon>
        <taxon>Apiospora</taxon>
    </lineage>
</organism>